<dbReference type="InterPro" id="IPR009061">
    <property type="entry name" value="DNA-bd_dom_put_sf"/>
</dbReference>
<dbReference type="EMBL" id="BJND01000017">
    <property type="protein sequence ID" value="GEC04755.1"/>
    <property type="molecule type" value="Genomic_DNA"/>
</dbReference>
<gene>
    <name evidence="3" type="ORF">SSP24_24100</name>
</gene>
<name>A0A4Y3VET6_9ACTN</name>
<dbReference type="Proteomes" id="UP000317881">
    <property type="component" value="Unassembled WGS sequence"/>
</dbReference>
<keyword evidence="4" id="KW-1185">Reference proteome</keyword>
<comment type="caution">
    <text evidence="3">The sequence shown here is derived from an EMBL/GenBank/DDBJ whole genome shotgun (WGS) entry which is preliminary data.</text>
</comment>
<protein>
    <recommendedName>
        <fullName evidence="2">Helix-turn-helix domain-containing protein</fullName>
    </recommendedName>
</protein>
<accession>A0A4Y3VET6</accession>
<feature type="compositionally biased region" description="Polar residues" evidence="1">
    <location>
        <begin position="1"/>
        <end position="20"/>
    </location>
</feature>
<feature type="region of interest" description="Disordered" evidence="1">
    <location>
        <begin position="1"/>
        <end position="30"/>
    </location>
</feature>
<dbReference type="Pfam" id="PF12728">
    <property type="entry name" value="HTH_17"/>
    <property type="match status" value="1"/>
</dbReference>
<dbReference type="InterPro" id="IPR041657">
    <property type="entry name" value="HTH_17"/>
</dbReference>
<dbReference type="Gene3D" id="1.10.10.10">
    <property type="entry name" value="Winged helix-like DNA-binding domain superfamily/Winged helix DNA-binding domain"/>
    <property type="match status" value="1"/>
</dbReference>
<evidence type="ECO:0000313" key="4">
    <source>
        <dbReference type="Proteomes" id="UP000317881"/>
    </source>
</evidence>
<sequence length="90" mass="10122">MLSTPAIQNPDSDMETSLPNHSPRLAGAERDQLATPADVAAYLGVPVKTLYQWKYRGIGPSVHKVGRHLRYRWREVDAWLDAQTSYDLTA</sequence>
<proteinExistence type="predicted"/>
<dbReference type="InterPro" id="IPR036388">
    <property type="entry name" value="WH-like_DNA-bd_sf"/>
</dbReference>
<feature type="domain" description="Helix-turn-helix" evidence="2">
    <location>
        <begin position="35"/>
        <end position="83"/>
    </location>
</feature>
<evidence type="ECO:0000313" key="3">
    <source>
        <dbReference type="EMBL" id="GEC04755.1"/>
    </source>
</evidence>
<evidence type="ECO:0000259" key="2">
    <source>
        <dbReference type="Pfam" id="PF12728"/>
    </source>
</evidence>
<reference evidence="3 4" key="1">
    <citation type="submission" date="2019-06" db="EMBL/GenBank/DDBJ databases">
        <title>Whole genome shotgun sequence of Streptomyces spinoverrucosus NBRC 14228.</title>
        <authorList>
            <person name="Hosoyama A."/>
            <person name="Uohara A."/>
            <person name="Ohji S."/>
            <person name="Ichikawa N."/>
        </authorList>
    </citation>
    <scope>NUCLEOTIDE SEQUENCE [LARGE SCALE GENOMIC DNA]</scope>
    <source>
        <strain evidence="3 4">NBRC 14228</strain>
    </source>
</reference>
<evidence type="ECO:0000256" key="1">
    <source>
        <dbReference type="SAM" id="MobiDB-lite"/>
    </source>
</evidence>
<dbReference type="SUPFAM" id="SSF46955">
    <property type="entry name" value="Putative DNA-binding domain"/>
    <property type="match status" value="1"/>
</dbReference>
<organism evidence="3 4">
    <name type="scientific">Streptomyces spinoverrucosus</name>
    <dbReference type="NCBI Taxonomy" id="284043"/>
    <lineage>
        <taxon>Bacteria</taxon>
        <taxon>Bacillati</taxon>
        <taxon>Actinomycetota</taxon>
        <taxon>Actinomycetes</taxon>
        <taxon>Kitasatosporales</taxon>
        <taxon>Streptomycetaceae</taxon>
        <taxon>Streptomyces</taxon>
    </lineage>
</organism>
<dbReference type="AlphaFoldDB" id="A0A4Y3VET6"/>